<name>A0A6A6EBE9_9PEZI</name>
<keyword evidence="2" id="KW-1185">Reference proteome</keyword>
<protein>
    <submittedName>
        <fullName evidence="1">Uncharacterized protein</fullName>
    </submittedName>
</protein>
<dbReference type="EMBL" id="ML994625">
    <property type="protein sequence ID" value="KAF2187879.1"/>
    <property type="molecule type" value="Genomic_DNA"/>
</dbReference>
<gene>
    <name evidence="1" type="ORF">K469DRAFT_685249</name>
</gene>
<dbReference type="Proteomes" id="UP000800200">
    <property type="component" value="Unassembled WGS sequence"/>
</dbReference>
<dbReference type="AlphaFoldDB" id="A0A6A6EBE9"/>
<sequence>MGRCMENRKIVLDYTGGRNQRLAGLIDNVTDPKVTVEKTRTGYRKCTWRSKRQESSRRVQTLARFCDGIYKRWEKTPKPERNRPLSYPLHRKHQPLNYIMSLVEDNCVVLFRDLKRLNQLFRMHQFVISLIYQQNQAEIAEIFCSGLLQVWIENGGGFKHYPAGLSNLLARNIIHEAWYDSEQYVLAHSPLAEGYTDSA</sequence>
<reference evidence="1" key="1">
    <citation type="journal article" date="2020" name="Stud. Mycol.">
        <title>101 Dothideomycetes genomes: a test case for predicting lifestyles and emergence of pathogens.</title>
        <authorList>
            <person name="Haridas S."/>
            <person name="Albert R."/>
            <person name="Binder M."/>
            <person name="Bloem J."/>
            <person name="Labutti K."/>
            <person name="Salamov A."/>
            <person name="Andreopoulos B."/>
            <person name="Baker S."/>
            <person name="Barry K."/>
            <person name="Bills G."/>
            <person name="Bluhm B."/>
            <person name="Cannon C."/>
            <person name="Castanera R."/>
            <person name="Culley D."/>
            <person name="Daum C."/>
            <person name="Ezra D."/>
            <person name="Gonzalez J."/>
            <person name="Henrissat B."/>
            <person name="Kuo A."/>
            <person name="Liang C."/>
            <person name="Lipzen A."/>
            <person name="Lutzoni F."/>
            <person name="Magnuson J."/>
            <person name="Mondo S."/>
            <person name="Nolan M."/>
            <person name="Ohm R."/>
            <person name="Pangilinan J."/>
            <person name="Park H.-J."/>
            <person name="Ramirez L."/>
            <person name="Alfaro M."/>
            <person name="Sun H."/>
            <person name="Tritt A."/>
            <person name="Yoshinaga Y."/>
            <person name="Zwiers L.-H."/>
            <person name="Turgeon B."/>
            <person name="Goodwin S."/>
            <person name="Spatafora J."/>
            <person name="Crous P."/>
            <person name="Grigoriev I."/>
        </authorList>
    </citation>
    <scope>NUCLEOTIDE SEQUENCE</scope>
    <source>
        <strain evidence="1">CBS 207.26</strain>
    </source>
</reference>
<evidence type="ECO:0000313" key="2">
    <source>
        <dbReference type="Proteomes" id="UP000800200"/>
    </source>
</evidence>
<proteinExistence type="predicted"/>
<accession>A0A6A6EBE9</accession>
<organism evidence="1 2">
    <name type="scientific">Zopfia rhizophila CBS 207.26</name>
    <dbReference type="NCBI Taxonomy" id="1314779"/>
    <lineage>
        <taxon>Eukaryota</taxon>
        <taxon>Fungi</taxon>
        <taxon>Dikarya</taxon>
        <taxon>Ascomycota</taxon>
        <taxon>Pezizomycotina</taxon>
        <taxon>Dothideomycetes</taxon>
        <taxon>Dothideomycetes incertae sedis</taxon>
        <taxon>Zopfiaceae</taxon>
        <taxon>Zopfia</taxon>
    </lineage>
</organism>
<dbReference type="OrthoDB" id="3440338at2759"/>
<evidence type="ECO:0000313" key="1">
    <source>
        <dbReference type="EMBL" id="KAF2187879.1"/>
    </source>
</evidence>